<protein>
    <submittedName>
        <fullName evidence="2">Uncharacterized protein</fullName>
    </submittedName>
</protein>
<reference evidence="2 3" key="1">
    <citation type="journal article" date="2014" name="Genome Biol. Evol.">
        <title>Extensive gene acquisition in the extremely psychrophilic bacterial species Psychroflexus torquis and the link to sea-ice ecosystem specialism.</title>
        <authorList>
            <person name="Feng S."/>
            <person name="Powell S.M."/>
            <person name="Wilson R."/>
            <person name="Bowman J.P."/>
        </authorList>
    </citation>
    <scope>NUCLEOTIDE SEQUENCE [LARGE SCALE GENOMIC DNA]</scope>
    <source>
        <strain evidence="2 3">ACAM 44</strain>
    </source>
</reference>
<evidence type="ECO:0000256" key="1">
    <source>
        <dbReference type="SAM" id="Phobius"/>
    </source>
</evidence>
<feature type="transmembrane region" description="Helical" evidence="1">
    <location>
        <begin position="54"/>
        <end position="74"/>
    </location>
</feature>
<feature type="transmembrane region" description="Helical" evidence="1">
    <location>
        <begin position="86"/>
        <end position="104"/>
    </location>
</feature>
<feature type="transmembrane region" description="Helical" evidence="1">
    <location>
        <begin position="6"/>
        <end position="24"/>
    </location>
</feature>
<keyword evidence="1" id="KW-1133">Transmembrane helix</keyword>
<accession>N1WLR1</accession>
<dbReference type="EMBL" id="APLF01000027">
    <property type="protein sequence ID" value="EMY79910.1"/>
    <property type="molecule type" value="Genomic_DNA"/>
</dbReference>
<evidence type="ECO:0000313" key="3">
    <source>
        <dbReference type="Proteomes" id="UP000012317"/>
    </source>
</evidence>
<keyword evidence="3" id="KW-1185">Reference proteome</keyword>
<keyword evidence="1" id="KW-0812">Transmembrane</keyword>
<dbReference type="eggNOG" id="ENOG5032WA8">
    <property type="taxonomic scope" value="Bacteria"/>
</dbReference>
<evidence type="ECO:0000313" key="2">
    <source>
        <dbReference type="EMBL" id="EMY79910.1"/>
    </source>
</evidence>
<gene>
    <name evidence="2" type="ORF">pgond44_14498</name>
</gene>
<keyword evidence="1" id="KW-0472">Membrane</keyword>
<dbReference type="AlphaFoldDB" id="N1WLR1"/>
<comment type="caution">
    <text evidence="2">The sequence shown here is derived from an EMBL/GenBank/DDBJ whole genome shotgun (WGS) entry which is preliminary data.</text>
</comment>
<name>N1WLR1_9FLAO</name>
<organism evidence="2 3">
    <name type="scientific">Psychroflexus gondwanensis ACAM 44</name>
    <dbReference type="NCBI Taxonomy" id="1189619"/>
    <lineage>
        <taxon>Bacteria</taxon>
        <taxon>Pseudomonadati</taxon>
        <taxon>Bacteroidota</taxon>
        <taxon>Flavobacteriia</taxon>
        <taxon>Flavobacteriales</taxon>
        <taxon>Flavobacteriaceae</taxon>
        <taxon>Psychroflexus</taxon>
    </lineage>
</organism>
<sequence>MNHFNLITSLILFGLTILCFWFPYKHGNKQIGIITGVILSLIIAWTILAELEFLVIFIWPFLLVFQITFLTYWTFRICNRPKTGKYISSILTLGFILLCMSPWISDWTFSKNDALKILAEHNIELKDDFKILKNGSGGFMDYAHTLKIQISDSDKSRIAKEIRESKGFLEVVDFKKDYPSADYETFEKLNFETKNYLNREYYVKEPMEDGTKHFHFQLSKTKNELQYIGRDE</sequence>
<proteinExistence type="predicted"/>
<feature type="transmembrane region" description="Helical" evidence="1">
    <location>
        <begin position="31"/>
        <end position="48"/>
    </location>
</feature>
<dbReference type="Proteomes" id="UP000012317">
    <property type="component" value="Unassembled WGS sequence"/>
</dbReference>